<feature type="binding site" evidence="4">
    <location>
        <position position="253"/>
    </location>
    <ligand>
        <name>substrate</name>
    </ligand>
</feature>
<feature type="chain" id="PRO_5031194924" evidence="5">
    <location>
        <begin position="29"/>
        <end position="403"/>
    </location>
</feature>
<keyword evidence="5" id="KW-0732">Signal</keyword>
<proteinExistence type="inferred from homology"/>
<dbReference type="SUPFAM" id="SSF48208">
    <property type="entry name" value="Six-hairpin glycosidases"/>
    <property type="match status" value="1"/>
</dbReference>
<dbReference type="PANTHER" id="PTHR36845">
    <property type="entry name" value="HYDROLASE, PUTATIVE (AFU_ORTHOLOGUE AFUA_7G05090)-RELATED"/>
    <property type="match status" value="1"/>
</dbReference>
<evidence type="ECO:0000256" key="1">
    <source>
        <dbReference type="ARBA" id="ARBA00022801"/>
    </source>
</evidence>
<keyword evidence="1 6" id="KW-0378">Hydrolase</keyword>
<feature type="active site" description="Proton donor" evidence="3">
    <location>
        <position position="181"/>
    </location>
</feature>
<sequence>MTLSRRTLIAGAAVAAGGALVANPAASAADASSNGIGNLRKAMDYAVAKLRAVAPTVTAFPTGTKFEKYTYAADGGWVGGFWPGQLWMAYLYTNDDFFRQLAESWALKLAPRETKNTDHDLGFLFTPSWVTAYRLTGDTSWRDGALVAAGELIKRFNEKGQFIRAWGALGTPDNAGRMIIDTMMNLDLLCWATKVTGDSKYQDIAVAHATTAQKYMVRPDNTTCHVFDFNPDTGAAIGQNTVQGYSATSCWSRGQSWAVYGFARMYLRTGNRAFLDTSRRLADWTIQHITDDYIPVWDYRSPLAPYDVKDSSAATVNAAGMLDLAKLTGNPRYEAAALRFLDALGRTCLTTKSARADAILSRGTRNRPAEDGVEIGLPYADYYMMEAILRVLRPDRAKLALDI</sequence>
<dbReference type="RefSeq" id="WP_184862978.1">
    <property type="nucleotide sequence ID" value="NZ_BAAAWY010000003.1"/>
</dbReference>
<dbReference type="InterPro" id="IPR006311">
    <property type="entry name" value="TAT_signal"/>
</dbReference>
<feature type="active site" description="Nucleophile" evidence="3">
    <location>
        <position position="120"/>
    </location>
</feature>
<dbReference type="PANTHER" id="PTHR36845:SF1">
    <property type="entry name" value="HYDROLASE, PUTATIVE (AFU_ORTHOLOGUE AFUA_7G05090)-RELATED"/>
    <property type="match status" value="1"/>
</dbReference>
<evidence type="ECO:0000256" key="4">
    <source>
        <dbReference type="PIRSR" id="PIRSR610905-2"/>
    </source>
</evidence>
<keyword evidence="6" id="KW-0326">Glycosidase</keyword>
<comment type="caution">
    <text evidence="6">The sequence shown here is derived from an EMBL/GenBank/DDBJ whole genome shotgun (WGS) entry which is preliminary data.</text>
</comment>
<gene>
    <name evidence="6" type="ORF">BJ998_003515</name>
</gene>
<feature type="binding site" evidence="4">
    <location>
        <position position="241"/>
    </location>
    <ligand>
        <name>substrate</name>
    </ligand>
</feature>
<feature type="signal peptide" evidence="5">
    <location>
        <begin position="1"/>
        <end position="28"/>
    </location>
</feature>
<dbReference type="InterPro" id="IPR010905">
    <property type="entry name" value="Glyco_hydro_88"/>
</dbReference>
<evidence type="ECO:0000313" key="6">
    <source>
        <dbReference type="EMBL" id="MBB5892319.1"/>
    </source>
</evidence>
<dbReference type="EMBL" id="JACHIR010000001">
    <property type="protein sequence ID" value="MBB5892319.1"/>
    <property type="molecule type" value="Genomic_DNA"/>
</dbReference>
<comment type="similarity">
    <text evidence="2">Belongs to the glycosyl hydrolase 88 family.</text>
</comment>
<evidence type="ECO:0000313" key="7">
    <source>
        <dbReference type="Proteomes" id="UP000585638"/>
    </source>
</evidence>
<evidence type="ECO:0000256" key="2">
    <source>
        <dbReference type="ARBA" id="ARBA00038358"/>
    </source>
</evidence>
<dbReference type="Proteomes" id="UP000585638">
    <property type="component" value="Unassembled WGS sequence"/>
</dbReference>
<dbReference type="AlphaFoldDB" id="A0A7W9KGS8"/>
<organism evidence="6 7">
    <name type="scientific">Kutzneria kofuensis</name>
    <dbReference type="NCBI Taxonomy" id="103725"/>
    <lineage>
        <taxon>Bacteria</taxon>
        <taxon>Bacillati</taxon>
        <taxon>Actinomycetota</taxon>
        <taxon>Actinomycetes</taxon>
        <taxon>Pseudonocardiales</taxon>
        <taxon>Pseudonocardiaceae</taxon>
        <taxon>Kutzneria</taxon>
    </lineage>
</organism>
<dbReference type="InterPro" id="IPR008928">
    <property type="entry name" value="6-hairpin_glycosidase_sf"/>
</dbReference>
<accession>A0A7W9KGS8</accession>
<dbReference type="Pfam" id="PF07470">
    <property type="entry name" value="Glyco_hydro_88"/>
    <property type="match status" value="1"/>
</dbReference>
<evidence type="ECO:0000256" key="3">
    <source>
        <dbReference type="PIRSR" id="PIRSR610905-1"/>
    </source>
</evidence>
<feature type="binding site" evidence="4">
    <location>
        <position position="181"/>
    </location>
    <ligand>
        <name>substrate</name>
    </ligand>
</feature>
<keyword evidence="7" id="KW-1185">Reference proteome</keyword>
<name>A0A7W9KGS8_9PSEU</name>
<feature type="binding site" evidence="4">
    <location>
        <position position="120"/>
    </location>
    <ligand>
        <name>substrate</name>
    </ligand>
</feature>
<evidence type="ECO:0000256" key="5">
    <source>
        <dbReference type="SAM" id="SignalP"/>
    </source>
</evidence>
<dbReference type="InterPro" id="IPR052369">
    <property type="entry name" value="UG_Glycosaminoglycan_Hydrolase"/>
</dbReference>
<dbReference type="EC" id="3.2.1.180" evidence="6"/>
<feature type="binding site" evidence="4">
    <location>
        <position position="257"/>
    </location>
    <ligand>
        <name>substrate</name>
    </ligand>
</feature>
<protein>
    <submittedName>
        <fullName evidence="6">Unsaturated chondroitin disaccharide hydrolase</fullName>
        <ecNumber evidence="6">3.2.1.180</ecNumber>
    </submittedName>
</protein>
<dbReference type="GO" id="GO:0102212">
    <property type="term" value="F:unsaturated chondroitin disaccharide hydrolase activity"/>
    <property type="evidence" value="ECO:0007669"/>
    <property type="project" value="UniProtKB-EC"/>
</dbReference>
<dbReference type="GO" id="GO:0052757">
    <property type="term" value="F:chondroitin hydrolase activity"/>
    <property type="evidence" value="ECO:0007669"/>
    <property type="project" value="TreeGrafter"/>
</dbReference>
<dbReference type="GO" id="GO:0000272">
    <property type="term" value="P:polysaccharide catabolic process"/>
    <property type="evidence" value="ECO:0007669"/>
    <property type="project" value="TreeGrafter"/>
</dbReference>
<dbReference type="PROSITE" id="PS51318">
    <property type="entry name" value="TAT"/>
    <property type="match status" value="1"/>
</dbReference>
<dbReference type="Gene3D" id="1.50.10.10">
    <property type="match status" value="1"/>
</dbReference>
<reference evidence="6 7" key="1">
    <citation type="submission" date="2020-08" db="EMBL/GenBank/DDBJ databases">
        <title>Sequencing the genomes of 1000 actinobacteria strains.</title>
        <authorList>
            <person name="Klenk H.-P."/>
        </authorList>
    </citation>
    <scope>NUCLEOTIDE SEQUENCE [LARGE SCALE GENOMIC DNA]</scope>
    <source>
        <strain evidence="6 7">DSM 43851</strain>
    </source>
</reference>
<dbReference type="InterPro" id="IPR012341">
    <property type="entry name" value="6hp_glycosidase-like_sf"/>
</dbReference>